<dbReference type="PANTHER" id="PTHR13504:SF38">
    <property type="entry name" value="FIDO DOMAIN-CONTAINING PROTEIN"/>
    <property type="match status" value="1"/>
</dbReference>
<dbReference type="InterPro" id="IPR040198">
    <property type="entry name" value="Fido_containing"/>
</dbReference>
<dbReference type="PROSITE" id="PS51459">
    <property type="entry name" value="FIDO"/>
    <property type="match status" value="1"/>
</dbReference>
<dbReference type="SUPFAM" id="SSF140931">
    <property type="entry name" value="Fic-like"/>
    <property type="match status" value="1"/>
</dbReference>
<dbReference type="Gene3D" id="1.10.3290.10">
    <property type="entry name" value="Fido-like domain"/>
    <property type="match status" value="1"/>
</dbReference>
<gene>
    <name evidence="5" type="ORF">BFJ72_g14661</name>
</gene>
<protein>
    <recommendedName>
        <fullName evidence="4">Fido domain-containing protein</fullName>
    </recommendedName>
</protein>
<dbReference type="Pfam" id="PF02661">
    <property type="entry name" value="Fic"/>
    <property type="match status" value="1"/>
</dbReference>
<comment type="caution">
    <text evidence="5">The sequence shown here is derived from an EMBL/GenBank/DDBJ whole genome shotgun (WGS) entry which is preliminary data.</text>
</comment>
<evidence type="ECO:0000259" key="4">
    <source>
        <dbReference type="PROSITE" id="PS51459"/>
    </source>
</evidence>
<dbReference type="InterPro" id="IPR003812">
    <property type="entry name" value="Fido"/>
</dbReference>
<evidence type="ECO:0000313" key="5">
    <source>
        <dbReference type="EMBL" id="RKL22733.1"/>
    </source>
</evidence>
<dbReference type="EMBL" id="MRDB01000118">
    <property type="protein sequence ID" value="RKL22733.1"/>
    <property type="molecule type" value="Genomic_DNA"/>
</dbReference>
<feature type="binding site" evidence="2">
    <location>
        <begin position="642"/>
        <end position="649"/>
    </location>
    <ligand>
        <name>ATP</name>
        <dbReference type="ChEBI" id="CHEBI:30616"/>
    </ligand>
</feature>
<sequence>MKSHSMQLHPKAKAGHRGPLSREEEFKPGKNTPWLQTPADLIGPLYFGAEDETIPPFLLASFDGQPPRRRECGAVLLSSNIADVYEDGAYERYGCVLEVWLHKRTRWRYRPDVEQPGGLQGSEPAVWRRPEDQNSLDAIRAGSGEQWYVWNPRAVSIVRRLAYHEAIPLLCVALDEAGPAASFNGLVVHDYSCIWWGRIQGSPRLSVLAYRQQLERVLRRYVGRKRSLRLRDAAEPMGAARRALSILEGSFGISRPKCGGGCRARAVRPVPSSSASRAPSRQTEVSLPGSARREYIVLVEMGCFSRRIAEPIAKLHPMPDTLLGFHRLAELYGIQLVQPLFSRSRLGPVRQREAADGRETRTWTAAYQPADNFRGHFEFGLKYERLSFEFFSRLFQRVDPQDVVAWVKDEPTGSYARRAAFFYEWFTGRQLAVPDTAPNVGYVDAIDAAQYLVAQRPDRVRRWRINDNLPGSRDFCPVVYLGPQEQREWLYDVAAGVQLLDDTYGPELLLRSAAWLTFKESRASFAIEHEADKQDRVKRFAAAIGTYSGHMDDPMAPEQLLTLQQAVLGEAALRVGIRQSPVFVGERGFVSEIVHYIAPSEELVVGMLDALRCFENRTRGANPVARAAAVSFAFVYLHPLADGNGRIHRFLVNHLLAADKVVPANIIVPVSATIAGSAKGRAGYDQALEGFSRPFMQVYVDAYRFGSKRLCPDGVETNFEFLRTEDAQHAWRYLDLTEQARYLSSVLRQTVEQEMAQEALVLRQYDEARTAIKDFLEMPDQDADRIIRSLKEGDWQVSNKLRKTLPQIFAEDGAFYARHAQIIAAVRSVFEGESPEAEKA</sequence>
<feature type="region of interest" description="Disordered" evidence="3">
    <location>
        <begin position="1"/>
        <end position="35"/>
    </location>
</feature>
<dbReference type="InterPro" id="IPR036597">
    <property type="entry name" value="Fido-like_dom_sf"/>
</dbReference>
<dbReference type="GO" id="GO:0005524">
    <property type="term" value="F:ATP binding"/>
    <property type="evidence" value="ECO:0007669"/>
    <property type="project" value="UniProtKB-KW"/>
</dbReference>
<accession>A0A420S0H4</accession>
<keyword evidence="2" id="KW-0547">Nucleotide-binding</keyword>
<feature type="active site" evidence="1">
    <location>
        <position position="638"/>
    </location>
</feature>
<dbReference type="PANTHER" id="PTHR13504">
    <property type="entry name" value="FIDO DOMAIN-CONTAINING PROTEIN DDB_G0283145"/>
    <property type="match status" value="1"/>
</dbReference>
<organism evidence="5 6">
    <name type="scientific">Gibberella intermedia</name>
    <name type="common">Bulb rot disease fungus</name>
    <name type="synonym">Fusarium proliferatum</name>
    <dbReference type="NCBI Taxonomy" id="948311"/>
    <lineage>
        <taxon>Eukaryota</taxon>
        <taxon>Fungi</taxon>
        <taxon>Dikarya</taxon>
        <taxon>Ascomycota</taxon>
        <taxon>Pezizomycotina</taxon>
        <taxon>Sordariomycetes</taxon>
        <taxon>Hypocreomycetidae</taxon>
        <taxon>Hypocreales</taxon>
        <taxon>Nectriaceae</taxon>
        <taxon>Fusarium</taxon>
        <taxon>Fusarium fujikuroi species complex</taxon>
    </lineage>
</organism>
<dbReference type="AlphaFoldDB" id="A0A420S0H4"/>
<evidence type="ECO:0000313" key="6">
    <source>
        <dbReference type="Proteomes" id="UP000283569"/>
    </source>
</evidence>
<feature type="domain" description="Fido" evidence="4">
    <location>
        <begin position="555"/>
        <end position="701"/>
    </location>
</feature>
<proteinExistence type="predicted"/>
<reference evidence="5 6" key="1">
    <citation type="journal article" date="2018" name="Sci. Rep.">
        <title>Characterisation of pathogen-specific regions and novel effector candidates in Fusarium oxysporum f. sp. cepae.</title>
        <authorList>
            <person name="Armitage A.D."/>
            <person name="Taylor A."/>
            <person name="Sobczyk M.K."/>
            <person name="Baxter L."/>
            <person name="Greenfield B.P."/>
            <person name="Bates H.J."/>
            <person name="Wilson F."/>
            <person name="Jackson A.C."/>
            <person name="Ott S."/>
            <person name="Harrison R.J."/>
            <person name="Clarkson J.P."/>
        </authorList>
    </citation>
    <scope>NUCLEOTIDE SEQUENCE [LARGE SCALE GENOMIC DNA]</scope>
    <source>
        <strain evidence="5 6">Fp_A8</strain>
    </source>
</reference>
<evidence type="ECO:0000256" key="1">
    <source>
        <dbReference type="PIRSR" id="PIRSR640198-1"/>
    </source>
</evidence>
<dbReference type="Proteomes" id="UP000283569">
    <property type="component" value="Unassembled WGS sequence"/>
</dbReference>
<evidence type="ECO:0000256" key="3">
    <source>
        <dbReference type="SAM" id="MobiDB-lite"/>
    </source>
</evidence>
<evidence type="ECO:0000256" key="2">
    <source>
        <dbReference type="PIRSR" id="PIRSR640198-2"/>
    </source>
</evidence>
<keyword evidence="2" id="KW-0067">ATP-binding</keyword>
<name>A0A420S0H4_GIBIN</name>